<dbReference type="EMBL" id="JAAGMQ010000971">
    <property type="protein sequence ID" value="NEC37959.1"/>
    <property type="molecule type" value="Genomic_DNA"/>
</dbReference>
<reference evidence="2 3" key="1">
    <citation type="submission" date="2020-01" db="EMBL/GenBank/DDBJ databases">
        <title>Insect and environment-associated Actinomycetes.</title>
        <authorList>
            <person name="Currrie C."/>
            <person name="Chevrette M."/>
            <person name="Carlson C."/>
            <person name="Stubbendieck R."/>
            <person name="Wendt-Pienkowski E."/>
        </authorList>
    </citation>
    <scope>NUCLEOTIDE SEQUENCE [LARGE SCALE GENOMIC DNA]</scope>
    <source>
        <strain evidence="2 3">SID7739</strain>
    </source>
</reference>
<keyword evidence="1" id="KW-0732">Signal</keyword>
<proteinExistence type="predicted"/>
<comment type="caution">
    <text evidence="2">The sequence shown here is derived from an EMBL/GenBank/DDBJ whole genome shotgun (WGS) entry which is preliminary data.</text>
</comment>
<accession>A0A6G3TMI2</accession>
<dbReference type="AlphaFoldDB" id="A0A6G3TMI2"/>
<protein>
    <recommendedName>
        <fullName evidence="4">Secreted protein</fullName>
    </recommendedName>
</protein>
<feature type="signal peptide" evidence="1">
    <location>
        <begin position="1"/>
        <end position="32"/>
    </location>
</feature>
<evidence type="ECO:0000256" key="1">
    <source>
        <dbReference type="SAM" id="SignalP"/>
    </source>
</evidence>
<feature type="chain" id="PRO_5039693897" description="Secreted protein" evidence="1">
    <location>
        <begin position="33"/>
        <end position="109"/>
    </location>
</feature>
<dbReference type="Proteomes" id="UP000475666">
    <property type="component" value="Unassembled WGS sequence"/>
</dbReference>
<name>A0A6G3TMI2_9ACTN</name>
<dbReference type="RefSeq" id="WP_164278676.1">
    <property type="nucleotide sequence ID" value="NZ_JAAGMQ010000971.1"/>
</dbReference>
<sequence length="109" mass="11523">MRPAPHAAVRRDACLRALVLLLVLLVPCTHVAAQAAPVTPVAAAAGTAGEYDHLDTVLRAPGRSGRRVVVARPVAPPFAAGRRAHLRFDARTDRAAVLPRGPRSVVLRC</sequence>
<evidence type="ECO:0000313" key="3">
    <source>
        <dbReference type="Proteomes" id="UP000475666"/>
    </source>
</evidence>
<organism evidence="2 3">
    <name type="scientific">Streptomyces rubrogriseus</name>
    <dbReference type="NCBI Taxonomy" id="194673"/>
    <lineage>
        <taxon>Bacteria</taxon>
        <taxon>Bacillati</taxon>
        <taxon>Actinomycetota</taxon>
        <taxon>Actinomycetes</taxon>
        <taxon>Kitasatosporales</taxon>
        <taxon>Streptomycetaceae</taxon>
        <taxon>Streptomyces</taxon>
        <taxon>Streptomyces violaceoruber group</taxon>
    </lineage>
</organism>
<evidence type="ECO:0008006" key="4">
    <source>
        <dbReference type="Google" id="ProtNLM"/>
    </source>
</evidence>
<gene>
    <name evidence="2" type="ORF">G3I66_33000</name>
</gene>
<evidence type="ECO:0000313" key="2">
    <source>
        <dbReference type="EMBL" id="NEC37959.1"/>
    </source>
</evidence>